<gene>
    <name evidence="1" type="ORF">FHR19_000169</name>
</gene>
<sequence>MILAAGCTDKVPMTLPDPPAPIVQPAEYAFGDAIASADNRAAAAAQDLLRPRFGGGQERNLVAPAGTDFAAVTRWYDARAQEAGWEPVAGFTDRLGGGRHGFAYAAGTRAFALVWIDEASPDGNRPVTTIRFGEGR</sequence>
<organism evidence="1 2">
    <name type="scientific">Sphingomonas yantingensis</name>
    <dbReference type="NCBI Taxonomy" id="1241761"/>
    <lineage>
        <taxon>Bacteria</taxon>
        <taxon>Pseudomonadati</taxon>
        <taxon>Pseudomonadota</taxon>
        <taxon>Alphaproteobacteria</taxon>
        <taxon>Sphingomonadales</taxon>
        <taxon>Sphingomonadaceae</taxon>
        <taxon>Sphingomonas</taxon>
    </lineage>
</organism>
<accession>A0A7W9AME5</accession>
<dbReference type="RefSeq" id="WP_184023344.1">
    <property type="nucleotide sequence ID" value="NZ_JACIJJ010000001.1"/>
</dbReference>
<comment type="caution">
    <text evidence="1">The sequence shown here is derived from an EMBL/GenBank/DDBJ whole genome shotgun (WGS) entry which is preliminary data.</text>
</comment>
<name>A0A7W9AME5_9SPHN</name>
<dbReference type="AlphaFoldDB" id="A0A7W9AME5"/>
<dbReference type="Proteomes" id="UP000557739">
    <property type="component" value="Unassembled WGS sequence"/>
</dbReference>
<reference evidence="1 2" key="1">
    <citation type="submission" date="2020-08" db="EMBL/GenBank/DDBJ databases">
        <title>Genomic Encyclopedia of Type Strains, Phase IV (KMG-IV): sequencing the most valuable type-strain genomes for metagenomic binning, comparative biology and taxonomic classification.</title>
        <authorList>
            <person name="Goeker M."/>
        </authorList>
    </citation>
    <scope>NUCLEOTIDE SEQUENCE [LARGE SCALE GENOMIC DNA]</scope>
    <source>
        <strain evidence="1 2">DSM 27244</strain>
    </source>
</reference>
<dbReference type="EMBL" id="JACIJJ010000001">
    <property type="protein sequence ID" value="MBB5696844.1"/>
    <property type="molecule type" value="Genomic_DNA"/>
</dbReference>
<proteinExistence type="predicted"/>
<protein>
    <submittedName>
        <fullName evidence="1">Uncharacterized protein</fullName>
    </submittedName>
</protein>
<evidence type="ECO:0000313" key="1">
    <source>
        <dbReference type="EMBL" id="MBB5696844.1"/>
    </source>
</evidence>
<evidence type="ECO:0000313" key="2">
    <source>
        <dbReference type="Proteomes" id="UP000557739"/>
    </source>
</evidence>
<keyword evidence="2" id="KW-1185">Reference proteome</keyword>